<proteinExistence type="predicted"/>
<accession>A0A067JSL4</accession>
<feature type="region of interest" description="Disordered" evidence="1">
    <location>
        <begin position="1"/>
        <end position="20"/>
    </location>
</feature>
<dbReference type="AlphaFoldDB" id="A0A067JSL4"/>
<keyword evidence="3" id="KW-1185">Reference proteome</keyword>
<evidence type="ECO:0000256" key="1">
    <source>
        <dbReference type="SAM" id="MobiDB-lite"/>
    </source>
</evidence>
<evidence type="ECO:0000313" key="2">
    <source>
        <dbReference type="EMBL" id="KDP26951.1"/>
    </source>
</evidence>
<reference evidence="2 3" key="1">
    <citation type="journal article" date="2014" name="PLoS ONE">
        <title>Global Analysis of Gene Expression Profiles in Physic Nut (Jatropha curcas L.) Seedlings Exposed to Salt Stress.</title>
        <authorList>
            <person name="Zhang L."/>
            <person name="Zhang C."/>
            <person name="Wu P."/>
            <person name="Chen Y."/>
            <person name="Li M."/>
            <person name="Jiang H."/>
            <person name="Wu G."/>
        </authorList>
    </citation>
    <scope>NUCLEOTIDE SEQUENCE [LARGE SCALE GENOMIC DNA]</scope>
    <source>
        <strain evidence="3">cv. GZQX0401</strain>
        <tissue evidence="2">Young leaves</tissue>
    </source>
</reference>
<sequence>MILPRRASLETRRPVTGPPPTPLLKVVGELILPRNLQEFHHLTRNFRRSSNPSSVYEFGEPVGRNQAQQPLHRRLQWRFHETEPNIGLYGGEMFAWWS</sequence>
<dbReference type="EMBL" id="KK914891">
    <property type="protein sequence ID" value="KDP26951.1"/>
    <property type="molecule type" value="Genomic_DNA"/>
</dbReference>
<organism evidence="2 3">
    <name type="scientific">Jatropha curcas</name>
    <name type="common">Barbados nut</name>
    <dbReference type="NCBI Taxonomy" id="180498"/>
    <lineage>
        <taxon>Eukaryota</taxon>
        <taxon>Viridiplantae</taxon>
        <taxon>Streptophyta</taxon>
        <taxon>Embryophyta</taxon>
        <taxon>Tracheophyta</taxon>
        <taxon>Spermatophyta</taxon>
        <taxon>Magnoliopsida</taxon>
        <taxon>eudicotyledons</taxon>
        <taxon>Gunneridae</taxon>
        <taxon>Pentapetalae</taxon>
        <taxon>rosids</taxon>
        <taxon>fabids</taxon>
        <taxon>Malpighiales</taxon>
        <taxon>Euphorbiaceae</taxon>
        <taxon>Crotonoideae</taxon>
        <taxon>Jatropheae</taxon>
        <taxon>Jatropha</taxon>
    </lineage>
</organism>
<protein>
    <submittedName>
        <fullName evidence="2">Uncharacterized protein</fullName>
    </submittedName>
</protein>
<evidence type="ECO:0000313" key="3">
    <source>
        <dbReference type="Proteomes" id="UP000027138"/>
    </source>
</evidence>
<gene>
    <name evidence="2" type="ORF">JCGZ_22248</name>
</gene>
<name>A0A067JSL4_JATCU</name>
<dbReference type="Proteomes" id="UP000027138">
    <property type="component" value="Unassembled WGS sequence"/>
</dbReference>